<evidence type="ECO:0000256" key="2">
    <source>
        <dbReference type="SAM" id="Phobius"/>
    </source>
</evidence>
<evidence type="ECO:0000313" key="3">
    <source>
        <dbReference type="EMBL" id="TCD63619.1"/>
    </source>
</evidence>
<keyword evidence="2" id="KW-0472">Membrane</keyword>
<keyword evidence="4" id="KW-1185">Reference proteome</keyword>
<feature type="region of interest" description="Disordered" evidence="1">
    <location>
        <begin position="1"/>
        <end position="80"/>
    </location>
</feature>
<feature type="compositionally biased region" description="Basic residues" evidence="1">
    <location>
        <begin position="49"/>
        <end position="62"/>
    </location>
</feature>
<feature type="compositionally biased region" description="Polar residues" evidence="1">
    <location>
        <begin position="438"/>
        <end position="451"/>
    </location>
</feature>
<reference evidence="3 4" key="1">
    <citation type="submission" date="2018-11" db="EMBL/GenBank/DDBJ databases">
        <title>Genome assembly of Steccherinum ochraceum LE-BIN_3174, the white-rot fungus of the Steccherinaceae family (The Residual Polyporoid clade, Polyporales, Basidiomycota).</title>
        <authorList>
            <person name="Fedorova T.V."/>
            <person name="Glazunova O.A."/>
            <person name="Landesman E.O."/>
            <person name="Moiseenko K.V."/>
            <person name="Psurtseva N.V."/>
            <person name="Savinova O.S."/>
            <person name="Shakhova N.V."/>
            <person name="Tyazhelova T.V."/>
            <person name="Vasina D.V."/>
        </authorList>
    </citation>
    <scope>NUCLEOTIDE SEQUENCE [LARGE SCALE GENOMIC DNA]</scope>
    <source>
        <strain evidence="3 4">LE-BIN_3174</strain>
    </source>
</reference>
<protein>
    <submittedName>
        <fullName evidence="3">Uncharacterized protein</fullName>
    </submittedName>
</protein>
<dbReference type="AlphaFoldDB" id="A0A4R0RFX4"/>
<accession>A0A4R0RFX4</accession>
<feature type="region of interest" description="Disordered" evidence="1">
    <location>
        <begin position="389"/>
        <end position="516"/>
    </location>
</feature>
<feature type="compositionally biased region" description="Low complexity" evidence="1">
    <location>
        <begin position="121"/>
        <end position="136"/>
    </location>
</feature>
<gene>
    <name evidence="3" type="ORF">EIP91_005170</name>
</gene>
<feature type="region of interest" description="Disordered" evidence="1">
    <location>
        <begin position="121"/>
        <end position="140"/>
    </location>
</feature>
<name>A0A4R0RFX4_9APHY</name>
<dbReference type="OrthoDB" id="2983908at2759"/>
<feature type="transmembrane region" description="Helical" evidence="2">
    <location>
        <begin position="167"/>
        <end position="190"/>
    </location>
</feature>
<feature type="compositionally biased region" description="Low complexity" evidence="1">
    <location>
        <begin position="422"/>
        <end position="435"/>
    </location>
</feature>
<comment type="caution">
    <text evidence="3">The sequence shown here is derived from an EMBL/GenBank/DDBJ whole genome shotgun (WGS) entry which is preliminary data.</text>
</comment>
<keyword evidence="2" id="KW-0812">Transmembrane</keyword>
<sequence>MASDLQPAHSKDKHHSSKQSKSRQTKKVQKQVDFNPNLGGDGNADNKKKPAKKKTAHHRPKPKQLASDVNANAVPDPAPDTGITHTYIYYTQSSVHTGILPATPTTTVGFSPLPPLASFATTGTPAGATGSSPPTSIYYTSQSEPTATQTAETSQAFTPHSSKHLSVVQIVVIAVGGAVIVAIIIAIISVSRRPRKRTHPVPSLPILQDEDYIEEKGDGDEESLFGGKERTSARPGSNGILWNWTQYPHVSMSNKSTSKTDTSAQVNIAVPSSKRASAVIGEKTGYPFEGHGAKAPQNPPSSAPIQQQLQAALTKAANRVSAMSVSIYPSSPQSNFAYTDVGVALSSAYPIENAAPLNRNDSKSKRKSVMAPPEEYIVGSGKGYGASLAVPKATHGSGRTGGGRVPVKGPYAPTASMRSSTSLSRVPSASRRSVANPFESSQYALPSQSPIVKSDARRERDTQALTSALGLASPDEQPPSPQTTIYPDDSATLAGDRRRSRNLGGHSRQRSSVMMSPNMEASARLGNLMLTEFQSMQSLPSSRAVGHDNNANKGRAPVLKKRADDRPPRVPSPPPLPSLAQMALAHTNPDDYGDYRSPTYSIYGLYEAERKSRGNDY</sequence>
<feature type="compositionally biased region" description="Basic residues" evidence="1">
    <location>
        <begin position="11"/>
        <end position="29"/>
    </location>
</feature>
<dbReference type="Proteomes" id="UP000292702">
    <property type="component" value="Unassembled WGS sequence"/>
</dbReference>
<evidence type="ECO:0000256" key="1">
    <source>
        <dbReference type="SAM" id="MobiDB-lite"/>
    </source>
</evidence>
<feature type="region of interest" description="Disordered" evidence="1">
    <location>
        <begin position="539"/>
        <end position="581"/>
    </location>
</feature>
<evidence type="ECO:0000313" key="4">
    <source>
        <dbReference type="Proteomes" id="UP000292702"/>
    </source>
</evidence>
<dbReference type="STRING" id="92696.A0A4R0RFX4"/>
<proteinExistence type="predicted"/>
<organism evidence="3 4">
    <name type="scientific">Steccherinum ochraceum</name>
    <dbReference type="NCBI Taxonomy" id="92696"/>
    <lineage>
        <taxon>Eukaryota</taxon>
        <taxon>Fungi</taxon>
        <taxon>Dikarya</taxon>
        <taxon>Basidiomycota</taxon>
        <taxon>Agaricomycotina</taxon>
        <taxon>Agaricomycetes</taxon>
        <taxon>Polyporales</taxon>
        <taxon>Steccherinaceae</taxon>
        <taxon>Steccherinum</taxon>
    </lineage>
</organism>
<dbReference type="EMBL" id="RWJN01000285">
    <property type="protein sequence ID" value="TCD63619.1"/>
    <property type="molecule type" value="Genomic_DNA"/>
</dbReference>
<keyword evidence="2" id="KW-1133">Transmembrane helix</keyword>
<feature type="region of interest" description="Disordered" evidence="1">
    <location>
        <begin position="216"/>
        <end position="237"/>
    </location>
</feature>